<evidence type="ECO:0000313" key="1">
    <source>
        <dbReference type="EMBL" id="KAK8966044.1"/>
    </source>
</evidence>
<name>A0ABR2MPD9_9ASPA</name>
<comment type="caution">
    <text evidence="1">The sequence shown here is derived from an EMBL/GenBank/DDBJ whole genome shotgun (WGS) entry which is preliminary data.</text>
</comment>
<evidence type="ECO:0000313" key="2">
    <source>
        <dbReference type="Proteomes" id="UP001412067"/>
    </source>
</evidence>
<protein>
    <submittedName>
        <fullName evidence="1">Uncharacterized protein</fullName>
    </submittedName>
</protein>
<accession>A0ABR2MPD9</accession>
<sequence length="110" mass="12557">MRRFPPLLRLRQMLGSDYHGTLHSSLNPNFLRKPYPSSPLEIYPSLHSSPSRCFINPFPAFSRALSSSSSPANIVHVGSDEGFNTALKKAEGQFLRKKSFDLWILYMKWS</sequence>
<gene>
    <name evidence="1" type="ORF">KSP40_PGU012023</name>
</gene>
<dbReference type="EMBL" id="JBBWWR010000005">
    <property type="protein sequence ID" value="KAK8966044.1"/>
    <property type="molecule type" value="Genomic_DNA"/>
</dbReference>
<reference evidence="1 2" key="1">
    <citation type="journal article" date="2022" name="Nat. Plants">
        <title>Genomes of leafy and leafless Platanthera orchids illuminate the evolution of mycoheterotrophy.</title>
        <authorList>
            <person name="Li M.H."/>
            <person name="Liu K.W."/>
            <person name="Li Z."/>
            <person name="Lu H.C."/>
            <person name="Ye Q.L."/>
            <person name="Zhang D."/>
            <person name="Wang J.Y."/>
            <person name="Li Y.F."/>
            <person name="Zhong Z.M."/>
            <person name="Liu X."/>
            <person name="Yu X."/>
            <person name="Liu D.K."/>
            <person name="Tu X.D."/>
            <person name="Liu B."/>
            <person name="Hao Y."/>
            <person name="Liao X.Y."/>
            <person name="Jiang Y.T."/>
            <person name="Sun W.H."/>
            <person name="Chen J."/>
            <person name="Chen Y.Q."/>
            <person name="Ai Y."/>
            <person name="Zhai J.W."/>
            <person name="Wu S.S."/>
            <person name="Zhou Z."/>
            <person name="Hsiao Y.Y."/>
            <person name="Wu W.L."/>
            <person name="Chen Y.Y."/>
            <person name="Lin Y.F."/>
            <person name="Hsu J.L."/>
            <person name="Li C.Y."/>
            <person name="Wang Z.W."/>
            <person name="Zhao X."/>
            <person name="Zhong W.Y."/>
            <person name="Ma X.K."/>
            <person name="Ma L."/>
            <person name="Huang J."/>
            <person name="Chen G.Z."/>
            <person name="Huang M.Z."/>
            <person name="Huang L."/>
            <person name="Peng D.H."/>
            <person name="Luo Y.B."/>
            <person name="Zou S.Q."/>
            <person name="Chen S.P."/>
            <person name="Lan S."/>
            <person name="Tsai W.C."/>
            <person name="Van de Peer Y."/>
            <person name="Liu Z.J."/>
        </authorList>
    </citation>
    <scope>NUCLEOTIDE SEQUENCE [LARGE SCALE GENOMIC DNA]</scope>
    <source>
        <strain evidence="1">Lor288</strain>
    </source>
</reference>
<organism evidence="1 2">
    <name type="scientific">Platanthera guangdongensis</name>
    <dbReference type="NCBI Taxonomy" id="2320717"/>
    <lineage>
        <taxon>Eukaryota</taxon>
        <taxon>Viridiplantae</taxon>
        <taxon>Streptophyta</taxon>
        <taxon>Embryophyta</taxon>
        <taxon>Tracheophyta</taxon>
        <taxon>Spermatophyta</taxon>
        <taxon>Magnoliopsida</taxon>
        <taxon>Liliopsida</taxon>
        <taxon>Asparagales</taxon>
        <taxon>Orchidaceae</taxon>
        <taxon>Orchidoideae</taxon>
        <taxon>Orchideae</taxon>
        <taxon>Orchidinae</taxon>
        <taxon>Platanthera</taxon>
    </lineage>
</organism>
<keyword evidence="2" id="KW-1185">Reference proteome</keyword>
<proteinExistence type="predicted"/>
<dbReference type="Proteomes" id="UP001412067">
    <property type="component" value="Unassembled WGS sequence"/>
</dbReference>